<sequence>MLSRAIASPISRLFSFNSRLRAPHCHAAPRIGVRAESCMSNSP</sequence>
<proteinExistence type="predicted"/>
<dbReference type="HOGENOM" id="CLU_3230808_0_0_4"/>
<reference evidence="2" key="1">
    <citation type="submission" date="2007-08" db="EMBL/GenBank/DDBJ databases">
        <title>Annotation of Burkholderia pseudomallei 1710a.</title>
        <authorList>
            <person name="Harkins D.M."/>
            <person name="DeShazer D."/>
            <person name="Woods D.E."/>
            <person name="Brinkac L.M."/>
            <person name="Brown K.A."/>
            <person name="Hung G.C."/>
            <person name="Tuanyok A."/>
            <person name="Zhang B."/>
            <person name="Nierman W.C."/>
        </authorList>
    </citation>
    <scope>NUCLEOTIDE SEQUENCE [LARGE SCALE GENOMIC DNA]</scope>
    <source>
        <strain evidence="2">1710a</strain>
    </source>
</reference>
<dbReference type="Proteomes" id="UP000001812">
    <property type="component" value="Chromosome I"/>
</dbReference>
<reference evidence="1 2" key="2">
    <citation type="submission" date="2009-05" db="EMBL/GenBank/DDBJ databases">
        <authorList>
            <person name="Harkins D.M."/>
            <person name="DeShazer D."/>
            <person name="Woods D.E."/>
            <person name="Brinkac L.M."/>
            <person name="Brown K.A."/>
            <person name="Hung G.C."/>
            <person name="Tuanyok A."/>
            <person name="Zhang B."/>
            <person name="Nierman W.C."/>
        </authorList>
    </citation>
    <scope>NUCLEOTIDE SEQUENCE [LARGE SCALE GENOMIC DNA]</scope>
    <source>
        <strain evidence="1 2">1710a</strain>
    </source>
</reference>
<name>A0A0E1W0D3_BURPE</name>
<accession>A0A0E1W0D3</accession>
<dbReference type="AlphaFoldDB" id="A0A0E1W0D3"/>
<evidence type="ECO:0000313" key="2">
    <source>
        <dbReference type="Proteomes" id="UP000001812"/>
    </source>
</evidence>
<protein>
    <submittedName>
        <fullName evidence="1">Uncharacterized protein</fullName>
    </submittedName>
</protein>
<evidence type="ECO:0000313" key="1">
    <source>
        <dbReference type="EMBL" id="EET06675.1"/>
    </source>
</evidence>
<gene>
    <name evidence="1" type="ORF">BURPS1710A_3661</name>
</gene>
<organism evidence="1 2">
    <name type="scientific">Burkholderia pseudomallei 1710a</name>
    <dbReference type="NCBI Taxonomy" id="320371"/>
    <lineage>
        <taxon>Bacteria</taxon>
        <taxon>Pseudomonadati</taxon>
        <taxon>Pseudomonadota</taxon>
        <taxon>Betaproteobacteria</taxon>
        <taxon>Burkholderiales</taxon>
        <taxon>Burkholderiaceae</taxon>
        <taxon>Burkholderia</taxon>
        <taxon>pseudomallei group</taxon>
    </lineage>
</organism>
<dbReference type="EMBL" id="CM000832">
    <property type="protein sequence ID" value="EET06675.1"/>
    <property type="molecule type" value="Genomic_DNA"/>
</dbReference>